<keyword evidence="2" id="KW-1185">Reference proteome</keyword>
<protein>
    <submittedName>
        <fullName evidence="1">Uncharacterized protein</fullName>
    </submittedName>
</protein>
<reference evidence="1 2" key="1">
    <citation type="journal article" date="2019" name="Sci. Rep.">
        <title>Orb-weaving spider Araneus ventricosus genome elucidates the spidroin gene catalogue.</title>
        <authorList>
            <person name="Kono N."/>
            <person name="Nakamura H."/>
            <person name="Ohtoshi R."/>
            <person name="Moran D.A.P."/>
            <person name="Shinohara A."/>
            <person name="Yoshida Y."/>
            <person name="Fujiwara M."/>
            <person name="Mori M."/>
            <person name="Tomita M."/>
            <person name="Arakawa K."/>
        </authorList>
    </citation>
    <scope>NUCLEOTIDE SEQUENCE [LARGE SCALE GENOMIC DNA]</scope>
</reference>
<comment type="caution">
    <text evidence="1">The sequence shown here is derived from an EMBL/GenBank/DDBJ whole genome shotgun (WGS) entry which is preliminary data.</text>
</comment>
<accession>A0A4Y2C8J9</accession>
<evidence type="ECO:0000313" key="2">
    <source>
        <dbReference type="Proteomes" id="UP000499080"/>
    </source>
</evidence>
<sequence>CEVEIWDKPNPIPREELLKLVKGKNGLYCLLSEKINSEVLDAAGK</sequence>
<dbReference type="Proteomes" id="UP000499080">
    <property type="component" value="Unassembled WGS sequence"/>
</dbReference>
<evidence type="ECO:0000313" key="1">
    <source>
        <dbReference type="EMBL" id="GBM00673.1"/>
    </source>
</evidence>
<name>A0A4Y2C8J9_ARAVE</name>
<organism evidence="1 2">
    <name type="scientific">Araneus ventricosus</name>
    <name type="common">Orbweaver spider</name>
    <name type="synonym">Epeira ventricosa</name>
    <dbReference type="NCBI Taxonomy" id="182803"/>
    <lineage>
        <taxon>Eukaryota</taxon>
        <taxon>Metazoa</taxon>
        <taxon>Ecdysozoa</taxon>
        <taxon>Arthropoda</taxon>
        <taxon>Chelicerata</taxon>
        <taxon>Arachnida</taxon>
        <taxon>Araneae</taxon>
        <taxon>Araneomorphae</taxon>
        <taxon>Entelegynae</taxon>
        <taxon>Araneoidea</taxon>
        <taxon>Araneidae</taxon>
        <taxon>Araneus</taxon>
    </lineage>
</organism>
<dbReference type="SUPFAM" id="SSF52283">
    <property type="entry name" value="Formate/glycerate dehydrogenase catalytic domain-like"/>
    <property type="match status" value="1"/>
</dbReference>
<dbReference type="EMBL" id="BGPR01085734">
    <property type="protein sequence ID" value="GBM00673.1"/>
    <property type="molecule type" value="Genomic_DNA"/>
</dbReference>
<gene>
    <name evidence="1" type="ORF">AVEN_182414_1</name>
</gene>
<proteinExistence type="predicted"/>
<dbReference type="OrthoDB" id="298012at2759"/>
<feature type="non-terminal residue" evidence="1">
    <location>
        <position position="1"/>
    </location>
</feature>
<dbReference type="Gene3D" id="3.40.50.720">
    <property type="entry name" value="NAD(P)-binding Rossmann-like Domain"/>
    <property type="match status" value="1"/>
</dbReference>
<dbReference type="AlphaFoldDB" id="A0A4Y2C8J9"/>